<organism evidence="1 2">
    <name type="scientific">Coraliomargarita algicola</name>
    <dbReference type="NCBI Taxonomy" id="3092156"/>
    <lineage>
        <taxon>Bacteria</taxon>
        <taxon>Pseudomonadati</taxon>
        <taxon>Verrucomicrobiota</taxon>
        <taxon>Opitutia</taxon>
        <taxon>Puniceicoccales</taxon>
        <taxon>Coraliomargaritaceae</taxon>
        <taxon>Coraliomargarita</taxon>
    </lineage>
</organism>
<dbReference type="RefSeq" id="WP_319831177.1">
    <property type="nucleotide sequence ID" value="NZ_CP138858.1"/>
</dbReference>
<evidence type="ECO:0000313" key="2">
    <source>
        <dbReference type="Proteomes" id="UP001324993"/>
    </source>
</evidence>
<dbReference type="EMBL" id="CP138858">
    <property type="protein sequence ID" value="WPJ94235.1"/>
    <property type="molecule type" value="Genomic_DNA"/>
</dbReference>
<evidence type="ECO:0008006" key="3">
    <source>
        <dbReference type="Google" id="ProtNLM"/>
    </source>
</evidence>
<protein>
    <recommendedName>
        <fullName evidence="3">DUF4115 domain-containing protein</fullName>
    </recommendedName>
</protein>
<reference evidence="1 2" key="1">
    <citation type="submission" date="2023-11" db="EMBL/GenBank/DDBJ databases">
        <title>Coraliomargarita sp. nov., isolated from marine algae.</title>
        <authorList>
            <person name="Lee J.K."/>
            <person name="Baek J.H."/>
            <person name="Kim J.M."/>
            <person name="Choi D.G."/>
            <person name="Jeon C.O."/>
        </authorList>
    </citation>
    <scope>NUCLEOTIDE SEQUENCE [LARGE SCALE GENOMIC DNA]</scope>
    <source>
        <strain evidence="1 2">J2-16</strain>
    </source>
</reference>
<gene>
    <name evidence="1" type="ORF">SH580_12400</name>
</gene>
<accession>A0ABZ0RHG9</accession>
<name>A0ABZ0RHG9_9BACT</name>
<sequence>MNREEAKQLLELCRPGNTDDRQDPVLAEAFALLENDPELKDWFDEQQAIDARISESICAVEVPVDLKASILAGMRLHQAHASDTASDVASDASIPFEPSAREDFPQDTSNTPQARAWWQSPWAGIAALFVVMMAIMNVPKSSQPTEQAAVAGLPPVIQFLSNEIDSLRRSQFEHRDVQAEKLQTFLASKHSPSPQAIPDCLEKLPTIGCITYEYEGAKFSMICFKGGQTYHLITADKATYPDALPLEPEVFQCSGKAFKIWVDGEQVKILSVKGTKENIPEFI</sequence>
<evidence type="ECO:0000313" key="1">
    <source>
        <dbReference type="EMBL" id="WPJ94235.1"/>
    </source>
</evidence>
<proteinExistence type="predicted"/>
<keyword evidence="2" id="KW-1185">Reference proteome</keyword>
<dbReference type="Proteomes" id="UP001324993">
    <property type="component" value="Chromosome"/>
</dbReference>